<dbReference type="EMBL" id="MF285618">
    <property type="protein sequence ID" value="ATA65660.1"/>
    <property type="molecule type" value="Genomic_DNA"/>
</dbReference>
<sequence length="69" mass="7747">MSGCKEVSGIVKEAVLLYGEVLELSLWRQVQVAKEKSIDDETIAAVLDISVEEVQQYSNSTEAEVVRWF</sequence>
<evidence type="ECO:0000313" key="1">
    <source>
        <dbReference type="EMBL" id="ATA65660.1"/>
    </source>
</evidence>
<name>A0A289ZWC1_9CAUD</name>
<reference evidence="2" key="1">
    <citation type="submission" date="2017-06" db="EMBL/GenBank/DDBJ databases">
        <authorList>
            <person name="Zhao X."/>
        </authorList>
    </citation>
    <scope>NUCLEOTIDE SEQUENCE [LARGE SCALE GENOMIC DNA]</scope>
</reference>
<proteinExistence type="predicted"/>
<evidence type="ECO:0000313" key="2">
    <source>
        <dbReference type="Proteomes" id="UP000223363"/>
    </source>
</evidence>
<organism evidence="1 2">
    <name type="scientific">Serratia phage vB_SmaM_ 2050HW</name>
    <dbReference type="NCBI Taxonomy" id="2024252"/>
    <lineage>
        <taxon>Viruses</taxon>
        <taxon>Duplodnaviria</taxon>
        <taxon>Heunggongvirae</taxon>
        <taxon>Uroviricota</taxon>
        <taxon>Caudoviricetes</taxon>
        <taxon>Chimalliviridae</taxon>
        <taxon>Moabitevirus</taxon>
        <taxon>Moabitevirus mv2050HW</taxon>
    </lineage>
</organism>
<keyword evidence="2" id="KW-1185">Reference proteome</keyword>
<protein>
    <submittedName>
        <fullName evidence="1">Uncharacterized protein</fullName>
    </submittedName>
</protein>
<gene>
    <name evidence="1" type="ORF">2050HW_00325</name>
</gene>
<accession>A0A289ZWC1</accession>
<dbReference type="Proteomes" id="UP000223363">
    <property type="component" value="Segment"/>
</dbReference>